<keyword evidence="2" id="KW-1185">Reference proteome</keyword>
<reference evidence="1" key="1">
    <citation type="journal article" date="2023" name="bioRxiv">
        <title>Improved chromosome-level genome assembly for marigold (Tagetes erecta).</title>
        <authorList>
            <person name="Jiang F."/>
            <person name="Yuan L."/>
            <person name="Wang S."/>
            <person name="Wang H."/>
            <person name="Xu D."/>
            <person name="Wang A."/>
            <person name="Fan W."/>
        </authorList>
    </citation>
    <scope>NUCLEOTIDE SEQUENCE</scope>
    <source>
        <strain evidence="1">WSJ</strain>
        <tissue evidence="1">Leaf</tissue>
    </source>
</reference>
<evidence type="ECO:0000313" key="2">
    <source>
        <dbReference type="Proteomes" id="UP001229421"/>
    </source>
</evidence>
<evidence type="ECO:0000313" key="1">
    <source>
        <dbReference type="EMBL" id="KAK1425347.1"/>
    </source>
</evidence>
<dbReference type="EMBL" id="JAUHHV010000005">
    <property type="protein sequence ID" value="KAK1425347.1"/>
    <property type="molecule type" value="Genomic_DNA"/>
</dbReference>
<organism evidence="1 2">
    <name type="scientific">Tagetes erecta</name>
    <name type="common">African marigold</name>
    <dbReference type="NCBI Taxonomy" id="13708"/>
    <lineage>
        <taxon>Eukaryota</taxon>
        <taxon>Viridiplantae</taxon>
        <taxon>Streptophyta</taxon>
        <taxon>Embryophyta</taxon>
        <taxon>Tracheophyta</taxon>
        <taxon>Spermatophyta</taxon>
        <taxon>Magnoliopsida</taxon>
        <taxon>eudicotyledons</taxon>
        <taxon>Gunneridae</taxon>
        <taxon>Pentapetalae</taxon>
        <taxon>asterids</taxon>
        <taxon>campanulids</taxon>
        <taxon>Asterales</taxon>
        <taxon>Asteraceae</taxon>
        <taxon>Asteroideae</taxon>
        <taxon>Heliantheae alliance</taxon>
        <taxon>Tageteae</taxon>
        <taxon>Tagetes</taxon>
    </lineage>
</organism>
<comment type="caution">
    <text evidence="1">The sequence shown here is derived from an EMBL/GenBank/DDBJ whole genome shotgun (WGS) entry which is preliminary data.</text>
</comment>
<sequence length="85" mass="9044">MVGKQGESCDSVCKSAGQSCVASKFTLINDCGVMQKYMKCRGSCLASIGADQPAEVADDAPRSLNPVYLIHKTGVLDYNAVRVSR</sequence>
<proteinExistence type="predicted"/>
<protein>
    <submittedName>
        <fullName evidence="1">Uncharacterized protein</fullName>
    </submittedName>
</protein>
<accession>A0AAD8KLZ5</accession>
<dbReference type="Proteomes" id="UP001229421">
    <property type="component" value="Unassembled WGS sequence"/>
</dbReference>
<name>A0AAD8KLZ5_TARER</name>
<gene>
    <name evidence="1" type="ORF">QVD17_20698</name>
</gene>
<dbReference type="AlphaFoldDB" id="A0AAD8KLZ5"/>